<dbReference type="Gene3D" id="2.30.30.60">
    <property type="match status" value="1"/>
</dbReference>
<dbReference type="PANTHER" id="PTHR30221">
    <property type="entry name" value="SMALL-CONDUCTANCE MECHANOSENSITIVE CHANNEL"/>
    <property type="match status" value="1"/>
</dbReference>
<dbReference type="Gene3D" id="1.10.287.1260">
    <property type="match status" value="1"/>
</dbReference>
<keyword evidence="4 7" id="KW-0812">Transmembrane</keyword>
<dbReference type="InterPro" id="IPR049142">
    <property type="entry name" value="MS_channel_1st"/>
</dbReference>
<evidence type="ECO:0000256" key="5">
    <source>
        <dbReference type="ARBA" id="ARBA00022989"/>
    </source>
</evidence>
<feature type="domain" description="Mechanosensitive ion channel MscS C-terminal" evidence="9">
    <location>
        <begin position="203"/>
        <end position="285"/>
    </location>
</feature>
<dbReference type="InterPro" id="IPR011014">
    <property type="entry name" value="MscS_channel_TM-2"/>
</dbReference>
<dbReference type="PATRIC" id="fig|1291379.3.peg.1739"/>
<name>S6A0L1_9SPIR</name>
<dbReference type="InterPro" id="IPR011066">
    <property type="entry name" value="MscS_channel_C_sf"/>
</dbReference>
<gene>
    <name evidence="11" type="primary">tpn32</name>
    <name evidence="11" type="ORF">TPE_1764</name>
</gene>
<dbReference type="Pfam" id="PF21082">
    <property type="entry name" value="MS_channel_3rd"/>
    <property type="match status" value="1"/>
</dbReference>
<dbReference type="Pfam" id="PF00924">
    <property type="entry name" value="MS_channel_2nd"/>
    <property type="match status" value="1"/>
</dbReference>
<evidence type="ECO:0000313" key="12">
    <source>
        <dbReference type="Proteomes" id="UP000015620"/>
    </source>
</evidence>
<dbReference type="InterPro" id="IPR045275">
    <property type="entry name" value="MscS_archaea/bacteria_type"/>
</dbReference>
<evidence type="ECO:0000256" key="1">
    <source>
        <dbReference type="ARBA" id="ARBA00004651"/>
    </source>
</evidence>
<dbReference type="PROSITE" id="PS01246">
    <property type="entry name" value="UPF0003"/>
    <property type="match status" value="1"/>
</dbReference>
<dbReference type="InterPro" id="IPR010920">
    <property type="entry name" value="LSM_dom_sf"/>
</dbReference>
<evidence type="ECO:0000256" key="4">
    <source>
        <dbReference type="ARBA" id="ARBA00022692"/>
    </source>
</evidence>
<keyword evidence="6 7" id="KW-0472">Membrane</keyword>
<dbReference type="STRING" id="1291379.TPE_1764"/>
<organism evidence="11 12">
    <name type="scientific">Treponema pedis str. T A4</name>
    <dbReference type="NCBI Taxonomy" id="1291379"/>
    <lineage>
        <taxon>Bacteria</taxon>
        <taxon>Pseudomonadati</taxon>
        <taxon>Spirochaetota</taxon>
        <taxon>Spirochaetia</taxon>
        <taxon>Spirochaetales</taxon>
        <taxon>Treponemataceae</taxon>
        <taxon>Treponema</taxon>
    </lineage>
</organism>
<dbReference type="OrthoDB" id="9809206at2"/>
<feature type="domain" description="Mechanosensitive ion channel MscS" evidence="8">
    <location>
        <begin position="130"/>
        <end position="197"/>
    </location>
</feature>
<dbReference type="SUPFAM" id="SSF82689">
    <property type="entry name" value="Mechanosensitive channel protein MscS (YggB), C-terminal domain"/>
    <property type="match status" value="1"/>
</dbReference>
<dbReference type="HOGENOM" id="CLU_037945_1_0_12"/>
<dbReference type="InterPro" id="IPR006685">
    <property type="entry name" value="MscS_channel_2nd"/>
</dbReference>
<keyword evidence="12" id="KW-1185">Reference proteome</keyword>
<evidence type="ECO:0000259" key="10">
    <source>
        <dbReference type="Pfam" id="PF21088"/>
    </source>
</evidence>
<evidence type="ECO:0000256" key="7">
    <source>
        <dbReference type="SAM" id="Phobius"/>
    </source>
</evidence>
<dbReference type="PANTHER" id="PTHR30221:SF1">
    <property type="entry name" value="SMALL-CONDUCTANCE MECHANOSENSITIVE CHANNEL"/>
    <property type="match status" value="1"/>
</dbReference>
<dbReference type="KEGG" id="tped:TPE_1764"/>
<evidence type="ECO:0000256" key="6">
    <source>
        <dbReference type="ARBA" id="ARBA00023136"/>
    </source>
</evidence>
<dbReference type="SUPFAM" id="SSF50182">
    <property type="entry name" value="Sm-like ribonucleoproteins"/>
    <property type="match status" value="1"/>
</dbReference>
<dbReference type="GO" id="GO:0005886">
    <property type="term" value="C:plasma membrane"/>
    <property type="evidence" value="ECO:0007669"/>
    <property type="project" value="UniProtKB-SubCell"/>
</dbReference>
<dbReference type="AlphaFoldDB" id="S6A0L1"/>
<evidence type="ECO:0000256" key="3">
    <source>
        <dbReference type="ARBA" id="ARBA00022475"/>
    </source>
</evidence>
<evidence type="ECO:0000313" key="11">
    <source>
        <dbReference type="EMBL" id="AGT44238.1"/>
    </source>
</evidence>
<feature type="domain" description="Mechanosensitive ion channel transmembrane helices 2/3" evidence="10">
    <location>
        <begin position="88"/>
        <end position="129"/>
    </location>
</feature>
<dbReference type="GO" id="GO:0008381">
    <property type="term" value="F:mechanosensitive monoatomic ion channel activity"/>
    <property type="evidence" value="ECO:0007669"/>
    <property type="project" value="InterPro"/>
</dbReference>
<dbReference type="EMBL" id="CP004120">
    <property type="protein sequence ID" value="AGT44238.1"/>
    <property type="molecule type" value="Genomic_DNA"/>
</dbReference>
<evidence type="ECO:0000256" key="2">
    <source>
        <dbReference type="ARBA" id="ARBA00008017"/>
    </source>
</evidence>
<feature type="transmembrane region" description="Helical" evidence="7">
    <location>
        <begin position="37"/>
        <end position="63"/>
    </location>
</feature>
<dbReference type="Pfam" id="PF21088">
    <property type="entry name" value="MS_channel_1st"/>
    <property type="match status" value="1"/>
</dbReference>
<sequence length="308" mass="34456">MQRTVLVYYFFLFYTEKMDSITHASNAEVISVIKSFLISHFTFSTVVSYALFFLLIVFLLVFFKTINKLASKFTAKKCSVQTQHLIKKVIHYIGIIVIISTVFKRLGINLTALLGAAGIAGIAIGFAAQTSVANVISGLFVMGEKAFEIGNIIQINDIMGTVEAIDLLSVTLKTFDHQAVRIPNETVIKANLINYSRYPYWRVKMDISVAYGTDLKKAEEVLLCAAKTIEFTLTDPPPFVRWNGFKDSAITCTLHAWALNENFGKLQNALYLAVNERFKQAGITIPFPQLDIHIDREGQSTSDENMTV</sequence>
<keyword evidence="5 7" id="KW-1133">Transmembrane helix</keyword>
<dbReference type="Gene3D" id="3.30.70.100">
    <property type="match status" value="1"/>
</dbReference>
<dbReference type="InterPro" id="IPR049278">
    <property type="entry name" value="MS_channel_C"/>
</dbReference>
<evidence type="ECO:0000259" key="9">
    <source>
        <dbReference type="Pfam" id="PF21082"/>
    </source>
</evidence>
<dbReference type="Proteomes" id="UP000015620">
    <property type="component" value="Chromosome"/>
</dbReference>
<protein>
    <submittedName>
        <fullName evidence="11">MscS family small conductance mechanosenstiveion channel</fullName>
    </submittedName>
</protein>
<dbReference type="InterPro" id="IPR006686">
    <property type="entry name" value="MscS_channel_CS"/>
</dbReference>
<feature type="transmembrane region" description="Helical" evidence="7">
    <location>
        <begin position="89"/>
        <end position="106"/>
    </location>
</feature>
<keyword evidence="3" id="KW-1003">Cell membrane</keyword>
<dbReference type="InterPro" id="IPR023408">
    <property type="entry name" value="MscS_beta-dom_sf"/>
</dbReference>
<dbReference type="SUPFAM" id="SSF82861">
    <property type="entry name" value="Mechanosensitive channel protein MscS (YggB), transmembrane region"/>
    <property type="match status" value="1"/>
</dbReference>
<evidence type="ECO:0000259" key="8">
    <source>
        <dbReference type="Pfam" id="PF00924"/>
    </source>
</evidence>
<reference evidence="11 12" key="1">
    <citation type="journal article" date="2013" name="PLoS ONE">
        <title>Genome-Wide Relatedness of Treponema pedis, from Gingiva and Necrotic Skin Lesions of Pigs, with the Human Oral Pathogen Treponema denticola.</title>
        <authorList>
            <person name="Svartstrom O."/>
            <person name="Mushtaq M."/>
            <person name="Pringle M."/>
            <person name="Segerman B."/>
        </authorList>
    </citation>
    <scope>NUCLEOTIDE SEQUENCE [LARGE SCALE GENOMIC DNA]</scope>
    <source>
        <strain evidence="11">T A4</strain>
    </source>
</reference>
<comment type="similarity">
    <text evidence="2">Belongs to the MscS (TC 1.A.23) family.</text>
</comment>
<proteinExistence type="inferred from homology"/>
<accession>S6A0L1</accession>
<comment type="subcellular location">
    <subcellularLocation>
        <location evidence="1">Cell membrane</location>
        <topology evidence="1">Multi-pass membrane protein</topology>
    </subcellularLocation>
</comment>
<feature type="transmembrane region" description="Helical" evidence="7">
    <location>
        <begin position="112"/>
        <end position="136"/>
    </location>
</feature>